<dbReference type="EMBL" id="CAMGYJ010000011">
    <property type="protein sequence ID" value="CAI0626150.1"/>
    <property type="molecule type" value="Genomic_DNA"/>
</dbReference>
<gene>
    <name evidence="1" type="ORF">LITE_LOCUS50732</name>
    <name evidence="2" type="ORF">LITE_LOCUS50858</name>
</gene>
<proteinExistence type="predicted"/>
<dbReference type="EMBL" id="CAMGYJ010000011">
    <property type="protein sequence ID" value="CAI0626453.1"/>
    <property type="molecule type" value="Genomic_DNA"/>
</dbReference>
<evidence type="ECO:0000313" key="2">
    <source>
        <dbReference type="EMBL" id="CAI0626453.1"/>
    </source>
</evidence>
<name>A0AAV0S003_9ROSI</name>
<accession>A0AAV0S003</accession>
<comment type="caution">
    <text evidence="2">The sequence shown here is derived from an EMBL/GenBank/DDBJ whole genome shotgun (WGS) entry which is preliminary data.</text>
</comment>
<dbReference type="AlphaFoldDB" id="A0AAV0S003"/>
<evidence type="ECO:0000313" key="3">
    <source>
        <dbReference type="Proteomes" id="UP001154282"/>
    </source>
</evidence>
<organism evidence="2 3">
    <name type="scientific">Linum tenue</name>
    <dbReference type="NCBI Taxonomy" id="586396"/>
    <lineage>
        <taxon>Eukaryota</taxon>
        <taxon>Viridiplantae</taxon>
        <taxon>Streptophyta</taxon>
        <taxon>Embryophyta</taxon>
        <taxon>Tracheophyta</taxon>
        <taxon>Spermatophyta</taxon>
        <taxon>Magnoliopsida</taxon>
        <taxon>eudicotyledons</taxon>
        <taxon>Gunneridae</taxon>
        <taxon>Pentapetalae</taxon>
        <taxon>rosids</taxon>
        <taxon>fabids</taxon>
        <taxon>Malpighiales</taxon>
        <taxon>Linaceae</taxon>
        <taxon>Linum</taxon>
    </lineage>
</organism>
<protein>
    <submittedName>
        <fullName evidence="2">Uncharacterized protein</fullName>
    </submittedName>
</protein>
<feature type="non-terminal residue" evidence="2">
    <location>
        <position position="55"/>
    </location>
</feature>
<sequence length="55" mass="6476">MARLEEDLLHKKYLRLQFVTRTSCIKSLDSLLKATCTSKATFISSFYFYDYCIVI</sequence>
<keyword evidence="3" id="KW-1185">Reference proteome</keyword>
<reference evidence="2" key="1">
    <citation type="submission" date="2022-08" db="EMBL/GenBank/DDBJ databases">
        <authorList>
            <person name="Gutierrez-Valencia J."/>
        </authorList>
    </citation>
    <scope>NUCLEOTIDE SEQUENCE</scope>
</reference>
<evidence type="ECO:0000313" key="1">
    <source>
        <dbReference type="EMBL" id="CAI0626150.1"/>
    </source>
</evidence>
<dbReference type="Proteomes" id="UP001154282">
    <property type="component" value="Unassembled WGS sequence"/>
</dbReference>